<name>A0A8K0T299_9HYPO</name>
<sequence>MATYKELQSNPSSRTLFGNRISTLQGLQDALKDSSSALISLDTEHFAVTSERDRILHQVGLAHIDTGMLSRPDEPPSPEPPLRPSWPSLLDFYAKNQVQALTLNIELSTQDQHRVISRRGKAPLRRPHRFGQEQRLDIHDVEDSIISFIDKISATHTTLILVWFEMAAEWTYLSQIFPKAMPYFSLWVDVRDIAKDIASAGVIPGLVSLLQVCGYHWKDIKSRNRGKSNPGAADNAADDAVSILAAACALLDPRVQEKLRVRQNCSQIARIHTTKKGSQGSVQRRLLAFTATIQSSDASTLPLPIDSGMKLARRFLNSSPKSTGILTAQTVYISFENTCQLEHFIERVDETKLPEGVMLSVQPLRNHAQKSAMVEAERLGKQELRKEKKEKEMLETCEDSLGGLDGLFSFPA</sequence>
<organism evidence="1 2">
    <name type="scientific">Stachybotrys elegans</name>
    <dbReference type="NCBI Taxonomy" id="80388"/>
    <lineage>
        <taxon>Eukaryota</taxon>
        <taxon>Fungi</taxon>
        <taxon>Dikarya</taxon>
        <taxon>Ascomycota</taxon>
        <taxon>Pezizomycotina</taxon>
        <taxon>Sordariomycetes</taxon>
        <taxon>Hypocreomycetidae</taxon>
        <taxon>Hypocreales</taxon>
        <taxon>Stachybotryaceae</taxon>
        <taxon>Stachybotrys</taxon>
    </lineage>
</organism>
<evidence type="ECO:0000313" key="2">
    <source>
        <dbReference type="Proteomes" id="UP000813444"/>
    </source>
</evidence>
<accession>A0A8K0T299</accession>
<dbReference type="EMBL" id="JAGPNK010000001">
    <property type="protein sequence ID" value="KAH7328563.1"/>
    <property type="molecule type" value="Genomic_DNA"/>
</dbReference>
<evidence type="ECO:0000313" key="1">
    <source>
        <dbReference type="EMBL" id="KAH7328563.1"/>
    </source>
</evidence>
<reference evidence="1" key="1">
    <citation type="journal article" date="2021" name="Nat. Commun.">
        <title>Genetic determinants of endophytism in the Arabidopsis root mycobiome.</title>
        <authorList>
            <person name="Mesny F."/>
            <person name="Miyauchi S."/>
            <person name="Thiergart T."/>
            <person name="Pickel B."/>
            <person name="Atanasova L."/>
            <person name="Karlsson M."/>
            <person name="Huettel B."/>
            <person name="Barry K.W."/>
            <person name="Haridas S."/>
            <person name="Chen C."/>
            <person name="Bauer D."/>
            <person name="Andreopoulos W."/>
            <person name="Pangilinan J."/>
            <person name="LaButti K."/>
            <person name="Riley R."/>
            <person name="Lipzen A."/>
            <person name="Clum A."/>
            <person name="Drula E."/>
            <person name="Henrissat B."/>
            <person name="Kohler A."/>
            <person name="Grigoriev I.V."/>
            <person name="Martin F.M."/>
            <person name="Hacquard S."/>
        </authorList>
    </citation>
    <scope>NUCLEOTIDE SEQUENCE</scope>
    <source>
        <strain evidence="1">MPI-CAGE-CH-0235</strain>
    </source>
</reference>
<dbReference type="Proteomes" id="UP000813444">
    <property type="component" value="Unassembled WGS sequence"/>
</dbReference>
<proteinExistence type="predicted"/>
<gene>
    <name evidence="1" type="ORF">B0I35DRAFT_21224</name>
</gene>
<dbReference type="OrthoDB" id="4669781at2759"/>
<keyword evidence="2" id="KW-1185">Reference proteome</keyword>
<protein>
    <submittedName>
        <fullName evidence="1">Uncharacterized protein</fullName>
    </submittedName>
</protein>
<comment type="caution">
    <text evidence="1">The sequence shown here is derived from an EMBL/GenBank/DDBJ whole genome shotgun (WGS) entry which is preliminary data.</text>
</comment>
<dbReference type="AlphaFoldDB" id="A0A8K0T299"/>